<gene>
    <name evidence="2" type="ORF">MU0083_003379</name>
</gene>
<proteinExistence type="predicted"/>
<evidence type="ECO:0000313" key="3">
    <source>
        <dbReference type="Proteomes" id="UP001190336"/>
    </source>
</evidence>
<dbReference type="RefSeq" id="WP_308474071.1">
    <property type="nucleotide sequence ID" value="NZ_OY726394.1"/>
</dbReference>
<dbReference type="Pfam" id="PF20341">
    <property type="entry name" value="DUF6636"/>
    <property type="match status" value="1"/>
</dbReference>
<protein>
    <recommendedName>
        <fullName evidence="4">Ig-like domain-containing protein</fullName>
    </recommendedName>
</protein>
<feature type="signal peptide" evidence="1">
    <location>
        <begin position="1"/>
        <end position="22"/>
    </location>
</feature>
<accession>A0ABM9LSX8</accession>
<feature type="chain" id="PRO_5045901753" description="Ig-like domain-containing protein" evidence="1">
    <location>
        <begin position="23"/>
        <end position="144"/>
    </location>
</feature>
<evidence type="ECO:0000256" key="1">
    <source>
        <dbReference type="SAM" id="SignalP"/>
    </source>
</evidence>
<dbReference type="Proteomes" id="UP001190336">
    <property type="component" value="Chromosome"/>
</dbReference>
<reference evidence="2 3" key="1">
    <citation type="submission" date="2023-08" db="EMBL/GenBank/DDBJ databases">
        <authorList>
            <person name="Folkvardsen B D."/>
            <person name="Norman A."/>
        </authorList>
    </citation>
    <scope>NUCLEOTIDE SEQUENCE [LARGE SCALE GENOMIC DNA]</scope>
    <source>
        <strain evidence="2 3">Mu0083</strain>
    </source>
</reference>
<keyword evidence="3" id="KW-1185">Reference proteome</keyword>
<organism evidence="2 3">
    <name type="scientific">[Mycobacterium] kokjensenii</name>
    <dbReference type="NCBI Taxonomy" id="3064287"/>
    <lineage>
        <taxon>Bacteria</taxon>
        <taxon>Bacillati</taxon>
        <taxon>Actinomycetota</taxon>
        <taxon>Actinomycetes</taxon>
        <taxon>Mycobacteriales</taxon>
        <taxon>Mycobacteriaceae</taxon>
        <taxon>Mycolicibacter</taxon>
    </lineage>
</organism>
<name>A0ABM9LSX8_9MYCO</name>
<dbReference type="EMBL" id="OY726394">
    <property type="protein sequence ID" value="CAJ1504209.1"/>
    <property type="molecule type" value="Genomic_DNA"/>
</dbReference>
<sequence>MNFRIGILATAAAGLISTTICGAPAVTAQPETHFFVSPSGNIACVMATDLVRCDIEERDWSPPTRPADCPSQTGFGQGIRVKVTGKPEFVCGGDSTFGADARTLQYGERDSSTAFLCTSETAGIRCENRDDHGFIISRESYELF</sequence>
<evidence type="ECO:0000313" key="2">
    <source>
        <dbReference type="EMBL" id="CAJ1504209.1"/>
    </source>
</evidence>
<evidence type="ECO:0008006" key="4">
    <source>
        <dbReference type="Google" id="ProtNLM"/>
    </source>
</evidence>
<dbReference type="InterPro" id="IPR046576">
    <property type="entry name" value="DUF6636"/>
</dbReference>
<keyword evidence="1" id="KW-0732">Signal</keyword>